<name>A0A3B0TPB2_9ZZZZ</name>
<dbReference type="Pfam" id="PF13302">
    <property type="entry name" value="Acetyltransf_3"/>
    <property type="match status" value="1"/>
</dbReference>
<sequence>MPDFLTYGNVELRPLEPDDIEVLYKWENDCSIWEVSNTKVPFSKYILAQYIKESYRDIYETRQLRLIIQTNAGHPVGAIDLFDFDPFHQRAGVGILIHEAEDRKRGYASDALSALKNYALNVLGLHQLYANISSDNQVSIQLFQKLGFKISGTKKDWLKYRGGWKDEILLQGILV</sequence>
<gene>
    <name evidence="2" type="ORF">MNBD_BACTEROID01-1153</name>
</gene>
<dbReference type="InterPro" id="IPR016181">
    <property type="entry name" value="Acyl_CoA_acyltransferase"/>
</dbReference>
<dbReference type="Gene3D" id="3.40.630.30">
    <property type="match status" value="1"/>
</dbReference>
<dbReference type="EMBL" id="UOEP01000106">
    <property type="protein sequence ID" value="VAW19798.1"/>
    <property type="molecule type" value="Genomic_DNA"/>
</dbReference>
<dbReference type="PROSITE" id="PS51186">
    <property type="entry name" value="GNAT"/>
    <property type="match status" value="1"/>
</dbReference>
<dbReference type="SUPFAM" id="SSF55729">
    <property type="entry name" value="Acyl-CoA N-acyltransferases (Nat)"/>
    <property type="match status" value="1"/>
</dbReference>
<protein>
    <recommendedName>
        <fullName evidence="1">N-acetyltransferase domain-containing protein</fullName>
    </recommendedName>
</protein>
<dbReference type="PANTHER" id="PTHR43415">
    <property type="entry name" value="SPERMIDINE N(1)-ACETYLTRANSFERASE"/>
    <property type="match status" value="1"/>
</dbReference>
<feature type="domain" description="N-acetyltransferase" evidence="1">
    <location>
        <begin position="10"/>
        <end position="171"/>
    </location>
</feature>
<dbReference type="GO" id="GO:0016747">
    <property type="term" value="F:acyltransferase activity, transferring groups other than amino-acyl groups"/>
    <property type="evidence" value="ECO:0007669"/>
    <property type="project" value="InterPro"/>
</dbReference>
<evidence type="ECO:0000259" key="1">
    <source>
        <dbReference type="PROSITE" id="PS51186"/>
    </source>
</evidence>
<dbReference type="AlphaFoldDB" id="A0A3B0TPB2"/>
<proteinExistence type="predicted"/>
<evidence type="ECO:0000313" key="2">
    <source>
        <dbReference type="EMBL" id="VAW19798.1"/>
    </source>
</evidence>
<accession>A0A3B0TPB2</accession>
<dbReference type="InterPro" id="IPR000182">
    <property type="entry name" value="GNAT_dom"/>
</dbReference>
<dbReference type="PANTHER" id="PTHR43415:SF3">
    <property type="entry name" value="GNAT-FAMILY ACETYLTRANSFERASE"/>
    <property type="match status" value="1"/>
</dbReference>
<organism evidence="2">
    <name type="scientific">hydrothermal vent metagenome</name>
    <dbReference type="NCBI Taxonomy" id="652676"/>
    <lineage>
        <taxon>unclassified sequences</taxon>
        <taxon>metagenomes</taxon>
        <taxon>ecological metagenomes</taxon>
    </lineage>
</organism>
<reference evidence="2" key="1">
    <citation type="submission" date="2018-06" db="EMBL/GenBank/DDBJ databases">
        <authorList>
            <person name="Zhirakovskaya E."/>
        </authorList>
    </citation>
    <scope>NUCLEOTIDE SEQUENCE</scope>
</reference>